<name>A0AAE8N621_9PEZI</name>
<keyword evidence="4" id="KW-1185">Reference proteome</keyword>
<evidence type="ECO:0000313" key="3">
    <source>
        <dbReference type="EMBL" id="SPO06847.1"/>
    </source>
</evidence>
<feature type="transmembrane region" description="Helical" evidence="2">
    <location>
        <begin position="33"/>
        <end position="56"/>
    </location>
</feature>
<dbReference type="Proteomes" id="UP001187682">
    <property type="component" value="Unassembled WGS sequence"/>
</dbReference>
<reference evidence="3" key="1">
    <citation type="submission" date="2018-03" db="EMBL/GenBank/DDBJ databases">
        <authorList>
            <person name="Guldener U."/>
        </authorList>
    </citation>
    <scope>NUCLEOTIDE SEQUENCE</scope>
</reference>
<evidence type="ECO:0000313" key="4">
    <source>
        <dbReference type="Proteomes" id="UP001187682"/>
    </source>
</evidence>
<keyword evidence="2" id="KW-1133">Transmembrane helix</keyword>
<keyword evidence="2" id="KW-0812">Transmembrane</keyword>
<protein>
    <submittedName>
        <fullName evidence="3">Uncharacterized protein</fullName>
    </submittedName>
</protein>
<feature type="compositionally biased region" description="Basic and acidic residues" evidence="1">
    <location>
        <begin position="100"/>
        <end position="113"/>
    </location>
</feature>
<dbReference type="EMBL" id="ONZQ02000017">
    <property type="protein sequence ID" value="SPO06847.1"/>
    <property type="molecule type" value="Genomic_DNA"/>
</dbReference>
<gene>
    <name evidence="3" type="ORF">DNG_09541</name>
</gene>
<comment type="caution">
    <text evidence="3">The sequence shown here is derived from an EMBL/GenBank/DDBJ whole genome shotgun (WGS) entry which is preliminary data.</text>
</comment>
<organism evidence="3 4">
    <name type="scientific">Cephalotrichum gorgonifer</name>
    <dbReference type="NCBI Taxonomy" id="2041049"/>
    <lineage>
        <taxon>Eukaryota</taxon>
        <taxon>Fungi</taxon>
        <taxon>Dikarya</taxon>
        <taxon>Ascomycota</taxon>
        <taxon>Pezizomycotina</taxon>
        <taxon>Sordariomycetes</taxon>
        <taxon>Hypocreomycetidae</taxon>
        <taxon>Microascales</taxon>
        <taxon>Microascaceae</taxon>
        <taxon>Cephalotrichum</taxon>
    </lineage>
</organism>
<accession>A0AAE8N621</accession>
<dbReference type="AlphaFoldDB" id="A0AAE8N621"/>
<keyword evidence="2" id="KW-0472">Membrane</keyword>
<evidence type="ECO:0000256" key="2">
    <source>
        <dbReference type="SAM" id="Phobius"/>
    </source>
</evidence>
<proteinExistence type="predicted"/>
<feature type="region of interest" description="Disordered" evidence="1">
    <location>
        <begin position="96"/>
        <end position="123"/>
    </location>
</feature>
<evidence type="ECO:0000256" key="1">
    <source>
        <dbReference type="SAM" id="MobiDB-lite"/>
    </source>
</evidence>
<sequence length="123" mass="14057">MIVAAIYLALEGYKMNTLPTENKSPPFGDSSTYIMAMSVIAAIFSIFPLLVLYLLLSRRDRDQGQPTNYRMWLRRAALLLIWVLLVIEMFLRPGLNSDYESTHDKDVQGKEKSTGPMETELVR</sequence>
<feature type="transmembrane region" description="Helical" evidence="2">
    <location>
        <begin position="76"/>
        <end position="95"/>
    </location>
</feature>